<dbReference type="SUPFAM" id="SSF49842">
    <property type="entry name" value="TNF-like"/>
    <property type="match status" value="1"/>
</dbReference>
<reference evidence="10 11" key="1">
    <citation type="journal article" date="2018" name="Nat. Ecol. Evol.">
        <title>Shark genomes provide insights into elasmobranch evolution and the origin of vertebrates.</title>
        <authorList>
            <person name="Hara Y"/>
            <person name="Yamaguchi K"/>
            <person name="Onimaru K"/>
            <person name="Kadota M"/>
            <person name="Koyanagi M"/>
            <person name="Keeley SD"/>
            <person name="Tatsumi K"/>
            <person name="Tanaka K"/>
            <person name="Motone F"/>
            <person name="Kageyama Y"/>
            <person name="Nozu R"/>
            <person name="Adachi N"/>
            <person name="Nishimura O"/>
            <person name="Nakagawa R"/>
            <person name="Tanegashima C"/>
            <person name="Kiyatake I"/>
            <person name="Matsumoto R"/>
            <person name="Murakumo K"/>
            <person name="Nishida K"/>
            <person name="Terakita A"/>
            <person name="Kuratani S"/>
            <person name="Sato K"/>
            <person name="Hyodo S Kuraku.S."/>
        </authorList>
    </citation>
    <scope>NUCLEOTIDE SEQUENCE [LARGE SCALE GENOMIC DNA]</scope>
</reference>
<evidence type="ECO:0000256" key="4">
    <source>
        <dbReference type="ARBA" id="ARBA00023054"/>
    </source>
</evidence>
<gene>
    <name evidence="10" type="ORF">chiPu_0000899</name>
</gene>
<dbReference type="OMA" id="SAQPNCC"/>
<proteinExistence type="predicted"/>
<sequence length="1040" mass="117545">MLENCPVTMTGRRVEREAVWLSCSVILISFLLSHVQATPPSSRYHLYSARSPPRQAANRLTGRNKNWCAYIVKKNVTCSVLDSAASYIKPEYQPCPWGQLNCPPTVRYRTHFRPLYKVAYKVVTQLEWRCCPGYKGEDCKNGRSQQTANFPLPSSAPRQRNLIPKSTDSQVHKLPSTDAQGQKIQQLEYEVQRLNQVLEKMQTSVTGLSDNLRHSVQEDTSKMVATLLSNLRLPSSAVGFETSHIPVVHENGDTLYQSAMGEVMSELTEVKDTLKAKGDMLDELHGMVTGHKGQLKKLMEAVQAPVSTYSPFSNGDFYQSYIDSKIETLKKELMIGIDEKFADLKNSCEYKLMSLKEQCEENESNYEHVEELLHEKEAGLREEISNLRNHLLQSPGYFNCCSHIATLRQQLNNMDRKVYRIADANRLLNARLDNELERFTTLNLEDIFSERLEEIESRINVTEKNAEEHCFYIEYTLRELIENEVDGVKELVKERVQFLETKHNNDFALISNITLTGARDSEQESIQRSDLNFSTDHINNVMDYVEVRLHDLEYLCRTGCASVTKEMKDIKVDLETCKHDNKQLLQKTEQNLIILNALNDTVREGLKMMEENEDLEMIQGEIISLKVNVNAIGESVQAQWEGLTRNNETLLTVESTLTKKQEELLDMIYKLHETDKSLKSQLQKNNSSQLNEMKKQLDQLTRQVTHDIDKCKDHAQGIQKEVHYVDSRVAHIENVCSKLDNISTSLQRIKDGLNKHVSSLWNCAHQMNETVKSHSNEIDLLKSAIHRFSNQDPKIVQKTDVLLPVQPVPVERGQAGPPGPPKPRHPPVTGTNYGVIGEVGYAGPPGSMDTSDVNGSHETKQQITPAPGRDHELSGHFVTFGPPGISENKAARKHVSFSVGLTRKPFIGNAGIIRFNKVLVNDGHHYNTNTGVFTAPFEGQYLITAVLAPQRNEHIEAILSVSNQSIMQMDTSGYRIELLESQRPLMGRQTCGGVGIFNLILNLKAEDEVSVVVIDGKLVDTDEMYSTFSGTLLYETSSQS</sequence>
<protein>
    <recommendedName>
        <fullName evidence="12">EMI domain-containing protein</fullName>
    </recommendedName>
</protein>
<comment type="caution">
    <text evidence="10">The sequence shown here is derived from an EMBL/GenBank/DDBJ whole genome shotgun (WGS) entry which is preliminary data.</text>
</comment>
<evidence type="ECO:0000256" key="6">
    <source>
        <dbReference type="SAM" id="Coils"/>
    </source>
</evidence>
<keyword evidence="2" id="KW-0964">Secreted</keyword>
<evidence type="ECO:0000256" key="1">
    <source>
        <dbReference type="ARBA" id="ARBA00004613"/>
    </source>
</evidence>
<evidence type="ECO:0000256" key="5">
    <source>
        <dbReference type="ARBA" id="ARBA00023157"/>
    </source>
</evidence>
<dbReference type="PROSITE" id="PS51041">
    <property type="entry name" value="EMI"/>
    <property type="match status" value="1"/>
</dbReference>
<name>A0A401RWK6_CHIPU</name>
<dbReference type="InterPro" id="IPR001073">
    <property type="entry name" value="C1q_dom"/>
</dbReference>
<dbReference type="InterPro" id="IPR008983">
    <property type="entry name" value="Tumour_necrosis_fac-like_dom"/>
</dbReference>
<evidence type="ECO:0008006" key="12">
    <source>
        <dbReference type="Google" id="ProtNLM"/>
    </source>
</evidence>
<evidence type="ECO:0000256" key="3">
    <source>
        <dbReference type="ARBA" id="ARBA00022729"/>
    </source>
</evidence>
<keyword evidence="4 6" id="KW-0175">Coiled coil</keyword>
<feature type="domain" description="C1q" evidence="8">
    <location>
        <begin position="890"/>
        <end position="1039"/>
    </location>
</feature>
<keyword evidence="5" id="KW-1015">Disulfide bond</keyword>
<feature type="region of interest" description="Disordered" evidence="7">
    <location>
        <begin position="142"/>
        <end position="161"/>
    </location>
</feature>
<feature type="domain" description="EMI" evidence="9">
    <location>
        <begin position="64"/>
        <end position="141"/>
    </location>
</feature>
<dbReference type="GO" id="GO:0005576">
    <property type="term" value="C:extracellular region"/>
    <property type="evidence" value="ECO:0007669"/>
    <property type="project" value="UniProtKB-SubCell"/>
</dbReference>
<dbReference type="InterPro" id="IPR050392">
    <property type="entry name" value="Collagen/C1q_domain"/>
</dbReference>
<comment type="subcellular location">
    <subcellularLocation>
        <location evidence="1">Secreted</location>
    </subcellularLocation>
</comment>
<accession>A0A401RWK6</accession>
<evidence type="ECO:0000256" key="2">
    <source>
        <dbReference type="ARBA" id="ARBA00022525"/>
    </source>
</evidence>
<dbReference type="SMART" id="SM00110">
    <property type="entry name" value="C1Q"/>
    <property type="match status" value="1"/>
</dbReference>
<dbReference type="PANTHER" id="PTHR15427:SF5">
    <property type="entry name" value="EMILIN-2"/>
    <property type="match status" value="1"/>
</dbReference>
<dbReference type="Pfam" id="PF00386">
    <property type="entry name" value="C1q"/>
    <property type="match status" value="1"/>
</dbReference>
<dbReference type="Proteomes" id="UP000287033">
    <property type="component" value="Unassembled WGS sequence"/>
</dbReference>
<dbReference type="PROSITE" id="PS50871">
    <property type="entry name" value="C1Q"/>
    <property type="match status" value="1"/>
</dbReference>
<evidence type="ECO:0000259" key="9">
    <source>
        <dbReference type="PROSITE" id="PS51041"/>
    </source>
</evidence>
<evidence type="ECO:0000313" key="11">
    <source>
        <dbReference type="Proteomes" id="UP000287033"/>
    </source>
</evidence>
<feature type="coiled-coil region" evidence="6">
    <location>
        <begin position="679"/>
        <end position="710"/>
    </location>
</feature>
<keyword evidence="11" id="KW-1185">Reference proteome</keyword>
<dbReference type="EMBL" id="BEZZ01000012">
    <property type="protein sequence ID" value="GCC22511.1"/>
    <property type="molecule type" value="Genomic_DNA"/>
</dbReference>
<dbReference type="InterPro" id="IPR011489">
    <property type="entry name" value="EMI_domain"/>
</dbReference>
<feature type="region of interest" description="Disordered" evidence="7">
    <location>
        <begin position="849"/>
        <end position="872"/>
    </location>
</feature>
<keyword evidence="3" id="KW-0732">Signal</keyword>
<dbReference type="STRING" id="137246.A0A401RWK6"/>
<dbReference type="Gene3D" id="2.60.120.40">
    <property type="match status" value="1"/>
</dbReference>
<evidence type="ECO:0000313" key="10">
    <source>
        <dbReference type="EMBL" id="GCC22511.1"/>
    </source>
</evidence>
<dbReference type="PANTHER" id="PTHR15427">
    <property type="entry name" value="EMILIN ELASTIN MICROFIBRIL INTERFACE-LOCATED PROTEIN ELASTIN MICROFIBRIL INTERFACER"/>
    <property type="match status" value="1"/>
</dbReference>
<evidence type="ECO:0000256" key="7">
    <source>
        <dbReference type="SAM" id="MobiDB-lite"/>
    </source>
</evidence>
<evidence type="ECO:0000259" key="8">
    <source>
        <dbReference type="PROSITE" id="PS50871"/>
    </source>
</evidence>
<dbReference type="AlphaFoldDB" id="A0A401RWK6"/>
<organism evidence="10 11">
    <name type="scientific">Chiloscyllium punctatum</name>
    <name type="common">Brownbanded bambooshark</name>
    <name type="synonym">Hemiscyllium punctatum</name>
    <dbReference type="NCBI Taxonomy" id="137246"/>
    <lineage>
        <taxon>Eukaryota</taxon>
        <taxon>Metazoa</taxon>
        <taxon>Chordata</taxon>
        <taxon>Craniata</taxon>
        <taxon>Vertebrata</taxon>
        <taxon>Chondrichthyes</taxon>
        <taxon>Elasmobranchii</taxon>
        <taxon>Galeomorphii</taxon>
        <taxon>Galeoidea</taxon>
        <taxon>Orectolobiformes</taxon>
        <taxon>Hemiscylliidae</taxon>
        <taxon>Chiloscyllium</taxon>
    </lineage>
</organism>
<dbReference type="OrthoDB" id="9944757at2759"/>
<dbReference type="Pfam" id="PF07546">
    <property type="entry name" value="EMI"/>
    <property type="match status" value="1"/>
</dbReference>